<organism evidence="2 3">
    <name type="scientific">Lactobacillus crispatus</name>
    <dbReference type="NCBI Taxonomy" id="47770"/>
    <lineage>
        <taxon>Bacteria</taxon>
        <taxon>Bacillati</taxon>
        <taxon>Bacillota</taxon>
        <taxon>Bacilli</taxon>
        <taxon>Lactobacillales</taxon>
        <taxon>Lactobacillaceae</taxon>
        <taxon>Lactobacillus</taxon>
    </lineage>
</organism>
<dbReference type="Proteomes" id="UP000289808">
    <property type="component" value="Unassembled WGS sequence"/>
</dbReference>
<sequence length="83" mass="9996">MKYKKECEEHSKCRKSRSGRFFLERLFFVLWYNKKSSGIIRLLSWFYFMNFLIIHEAITVAKILEKVVAIKAVMDMKVTLSRL</sequence>
<proteinExistence type="predicted"/>
<keyword evidence="1" id="KW-0472">Membrane</keyword>
<comment type="caution">
    <text evidence="2">The sequence shown here is derived from an EMBL/GenBank/DDBJ whole genome shotgun (WGS) entry which is preliminary data.</text>
</comment>
<gene>
    <name evidence="2" type="ORF">ERD32_12540</name>
</gene>
<keyword evidence="1" id="KW-1133">Transmembrane helix</keyword>
<reference evidence="2 3" key="1">
    <citation type="submission" date="2019-01" db="EMBL/GenBank/DDBJ databases">
        <title>The genome sequence of Lactobacillus crispatus L49.</title>
        <authorList>
            <person name="Zhong J."/>
            <person name="Zhang J."/>
        </authorList>
    </citation>
    <scope>NUCLEOTIDE SEQUENCE [LARGE SCALE GENOMIC DNA]</scope>
    <source>
        <strain evidence="2 3">L49</strain>
    </source>
</reference>
<keyword evidence="1" id="KW-0812">Transmembrane</keyword>
<accession>A0A4V1KFU3</accession>
<evidence type="ECO:0000313" key="3">
    <source>
        <dbReference type="Proteomes" id="UP000289808"/>
    </source>
</evidence>
<dbReference type="EMBL" id="SCLX01000153">
    <property type="protein sequence ID" value="RXF53614.1"/>
    <property type="molecule type" value="Genomic_DNA"/>
</dbReference>
<protein>
    <submittedName>
        <fullName evidence="2">Uncharacterized protein</fullName>
    </submittedName>
</protein>
<name>A0A4V1KFU3_9LACO</name>
<evidence type="ECO:0000256" key="1">
    <source>
        <dbReference type="SAM" id="Phobius"/>
    </source>
</evidence>
<dbReference type="AlphaFoldDB" id="A0A4V1KFU3"/>
<feature type="transmembrane region" description="Helical" evidence="1">
    <location>
        <begin position="45"/>
        <end position="64"/>
    </location>
</feature>
<evidence type="ECO:0000313" key="2">
    <source>
        <dbReference type="EMBL" id="RXF53614.1"/>
    </source>
</evidence>